<dbReference type="InterPro" id="IPR013784">
    <property type="entry name" value="Carb-bd-like_fold"/>
</dbReference>
<name>A0A6G7YEY9_9ACTN</name>
<feature type="region of interest" description="Disordered" evidence="1">
    <location>
        <begin position="359"/>
        <end position="431"/>
    </location>
</feature>
<dbReference type="EMBL" id="CP049866">
    <property type="protein sequence ID" value="QIK75208.1"/>
    <property type="molecule type" value="Genomic_DNA"/>
</dbReference>
<evidence type="ECO:0008006" key="5">
    <source>
        <dbReference type="Google" id="ProtNLM"/>
    </source>
</evidence>
<keyword evidence="4" id="KW-1185">Reference proteome</keyword>
<dbReference type="InterPro" id="IPR008969">
    <property type="entry name" value="CarboxyPept-like_regulatory"/>
</dbReference>
<dbReference type="AlphaFoldDB" id="A0A6G7YEY9"/>
<dbReference type="GO" id="GO:0030246">
    <property type="term" value="F:carbohydrate binding"/>
    <property type="evidence" value="ECO:0007669"/>
    <property type="project" value="InterPro"/>
</dbReference>
<dbReference type="Proteomes" id="UP000502035">
    <property type="component" value="Chromosome"/>
</dbReference>
<proteinExistence type="predicted"/>
<protein>
    <recommendedName>
        <fullName evidence="5">Alpha-amylase</fullName>
    </recommendedName>
</protein>
<dbReference type="Pfam" id="PF13620">
    <property type="entry name" value="CarboxypepD_reg"/>
    <property type="match status" value="1"/>
</dbReference>
<evidence type="ECO:0000313" key="3">
    <source>
        <dbReference type="EMBL" id="QIK75208.1"/>
    </source>
</evidence>
<dbReference type="RefSeq" id="WP_166316623.1">
    <property type="nucleotide sequence ID" value="NZ_CP049866.1"/>
</dbReference>
<gene>
    <name evidence="3" type="ORF">G7071_06995</name>
</gene>
<dbReference type="SUPFAM" id="SSF49452">
    <property type="entry name" value="Starch-binding domain-like"/>
    <property type="match status" value="2"/>
</dbReference>
<evidence type="ECO:0000313" key="4">
    <source>
        <dbReference type="Proteomes" id="UP000502035"/>
    </source>
</evidence>
<evidence type="ECO:0000256" key="1">
    <source>
        <dbReference type="SAM" id="MobiDB-lite"/>
    </source>
</evidence>
<feature type="compositionally biased region" description="Low complexity" evidence="1">
    <location>
        <begin position="372"/>
        <end position="397"/>
    </location>
</feature>
<keyword evidence="2" id="KW-0732">Signal</keyword>
<feature type="chain" id="PRO_5026319495" description="Alpha-amylase" evidence="2">
    <location>
        <begin position="38"/>
        <end position="431"/>
    </location>
</feature>
<evidence type="ECO:0000256" key="2">
    <source>
        <dbReference type="SAM" id="SignalP"/>
    </source>
</evidence>
<accession>A0A6G7YEY9</accession>
<dbReference type="KEGG" id="npi:G7071_06995"/>
<dbReference type="Gene3D" id="2.60.40.1120">
    <property type="entry name" value="Carboxypeptidase-like, regulatory domain"/>
    <property type="match status" value="2"/>
</dbReference>
<dbReference type="SUPFAM" id="SSF49464">
    <property type="entry name" value="Carboxypeptidase regulatory domain-like"/>
    <property type="match status" value="1"/>
</dbReference>
<organism evidence="3 4">
    <name type="scientific">Nocardioides piscis</name>
    <dbReference type="NCBI Taxonomy" id="2714938"/>
    <lineage>
        <taxon>Bacteria</taxon>
        <taxon>Bacillati</taxon>
        <taxon>Actinomycetota</taxon>
        <taxon>Actinomycetes</taxon>
        <taxon>Propionibacteriales</taxon>
        <taxon>Nocardioidaceae</taxon>
        <taxon>Nocardioides</taxon>
    </lineage>
</organism>
<sequence length="431" mass="45857">MNNSLLRRLARRTTAIGAGAALVAAGLSLGVTVPAHAVVGLTGQLVDAQGNPAEGKVAIYRQQGDSSFTTYSTLTLDNGSFTRTSYPAGVYKFQYSSVDASYTEFFRDKADLASADAVTVADGTTANLGTWTVEQPLVTGTVTDPSGRPVGSAQVTAYNASTQTRVNSDSTDDQGRFYVPVGSAPVKLHVTSYRYNLSDEWYNDKPTFATADAVSGSAAGTNLAIALAPAGKITGQVTNDAGVPLEYVEVWTVSDSSYNDYVDVTDKNGVYVIENVPTGNFDIWFYDPIGEYDDEYYNNVQTRAEATELTVSPGQVVSGINANLTPEAAEVPARRSRSPVPSATTPALRWWASRCMPGAPRTVRPARRSWRRSAPTARVSTASPSSTRSPARTSSRSRPPPPTDTFPVTRTRSACSTPGMAARPTTTGRLS</sequence>
<feature type="signal peptide" evidence="2">
    <location>
        <begin position="1"/>
        <end position="37"/>
    </location>
</feature>
<reference evidence="3 4" key="1">
    <citation type="submission" date="2020-03" db="EMBL/GenBank/DDBJ databases">
        <title>Nocardioides sp. nov., isolated from fish.</title>
        <authorList>
            <person name="Hyun D.-W."/>
            <person name="Bae J.-W."/>
        </authorList>
    </citation>
    <scope>NUCLEOTIDE SEQUENCE [LARGE SCALE GENOMIC DNA]</scope>
    <source>
        <strain evidence="3 4">HDW12A</strain>
    </source>
</reference>